<evidence type="ECO:0000256" key="4">
    <source>
        <dbReference type="ARBA" id="ARBA00022692"/>
    </source>
</evidence>
<evidence type="ECO:0000256" key="6">
    <source>
        <dbReference type="ARBA" id="ARBA00023136"/>
    </source>
</evidence>
<evidence type="ECO:0000256" key="7">
    <source>
        <dbReference type="RuleBase" id="RU003879"/>
    </source>
</evidence>
<evidence type="ECO:0000313" key="9">
    <source>
        <dbReference type="EMBL" id="MCZ6160893.1"/>
    </source>
</evidence>
<dbReference type="AlphaFoldDB" id="A0A6N2TAI1"/>
<proteinExistence type="inferred from homology"/>
<keyword evidence="6 8" id="KW-0472">Membrane</keyword>
<dbReference type="PANTHER" id="PTHR30558">
    <property type="entry name" value="EXBD MEMBRANE COMPONENT OF PMF-DRIVEN MACROMOLECULE IMPORT SYSTEM"/>
    <property type="match status" value="1"/>
</dbReference>
<protein>
    <submittedName>
        <fullName evidence="9">Biopolymer transporter ExbD</fullName>
    </submittedName>
    <submittedName>
        <fullName evidence="10">Colicin uptake protein TolR</fullName>
    </submittedName>
</protein>
<dbReference type="GO" id="GO:0005886">
    <property type="term" value="C:plasma membrane"/>
    <property type="evidence" value="ECO:0007669"/>
    <property type="project" value="UniProtKB-SubCell"/>
</dbReference>
<dbReference type="EMBL" id="CACRSK010000006">
    <property type="protein sequence ID" value="VYT00686.1"/>
    <property type="molecule type" value="Genomic_DNA"/>
</dbReference>
<dbReference type="Proteomes" id="UP001075461">
    <property type="component" value="Unassembled WGS sequence"/>
</dbReference>
<reference evidence="9" key="2">
    <citation type="submission" date="2022-12" db="EMBL/GenBank/DDBJ databases">
        <title>Species Delineation and Comparative Genomics within the Campylobacter ureolyticus Complex.</title>
        <authorList>
            <person name="Maki J."/>
            <person name="Howard M."/>
            <person name="Connelly S."/>
            <person name="Hardy D.J."/>
            <person name="Cameron A."/>
        </authorList>
    </citation>
    <scope>NUCLEOTIDE SEQUENCE</scope>
    <source>
        <strain evidence="9">URMC_786</strain>
    </source>
</reference>
<evidence type="ECO:0000256" key="3">
    <source>
        <dbReference type="ARBA" id="ARBA00022475"/>
    </source>
</evidence>
<keyword evidence="5 8" id="KW-1133">Transmembrane helix</keyword>
<feature type="transmembrane region" description="Helical" evidence="8">
    <location>
        <begin position="9"/>
        <end position="30"/>
    </location>
</feature>
<reference evidence="10" key="1">
    <citation type="submission" date="2019-11" db="EMBL/GenBank/DDBJ databases">
        <authorList>
            <person name="Feng L."/>
        </authorList>
    </citation>
    <scope>NUCLEOTIDE SEQUENCE</scope>
    <source>
        <strain evidence="10">CUreolyticusLFYP111</strain>
    </source>
</reference>
<keyword evidence="7" id="KW-0653">Protein transport</keyword>
<dbReference type="GO" id="GO:0022857">
    <property type="term" value="F:transmembrane transporter activity"/>
    <property type="evidence" value="ECO:0007669"/>
    <property type="project" value="InterPro"/>
</dbReference>
<name>A0A6N2TAI1_9BACT</name>
<evidence type="ECO:0000313" key="10">
    <source>
        <dbReference type="EMBL" id="VYT00686.1"/>
    </source>
</evidence>
<dbReference type="Gene3D" id="3.30.420.270">
    <property type="match status" value="1"/>
</dbReference>
<keyword evidence="3" id="KW-1003">Cell membrane</keyword>
<gene>
    <name evidence="10" type="ORF">CULFYP111_01207</name>
    <name evidence="9" type="ORF">O6B92_00835</name>
</gene>
<comment type="subcellular location">
    <subcellularLocation>
        <location evidence="1">Cell membrane</location>
        <topology evidence="1">Single-pass membrane protein</topology>
    </subcellularLocation>
    <subcellularLocation>
        <location evidence="7">Cell membrane</location>
        <topology evidence="7">Single-pass type II membrane protein</topology>
    </subcellularLocation>
</comment>
<dbReference type="EMBL" id="JAPXGP010000001">
    <property type="protein sequence ID" value="MCZ6160893.1"/>
    <property type="molecule type" value="Genomic_DNA"/>
</dbReference>
<dbReference type="InterPro" id="IPR003400">
    <property type="entry name" value="ExbD"/>
</dbReference>
<dbReference type="Pfam" id="PF02472">
    <property type="entry name" value="ExbD"/>
    <property type="match status" value="1"/>
</dbReference>
<evidence type="ECO:0000256" key="1">
    <source>
        <dbReference type="ARBA" id="ARBA00004162"/>
    </source>
</evidence>
<dbReference type="GO" id="GO:0015031">
    <property type="term" value="P:protein transport"/>
    <property type="evidence" value="ECO:0007669"/>
    <property type="project" value="UniProtKB-KW"/>
</dbReference>
<sequence length="136" mass="15841">MRRVRRRNFYSISIINLIDIIFILLIFFMITTTFKQTESLDINLPKSKTSFNKNSDVNVVIFYDLNEKITIKTDNKVLFSSNLDDLSKEIGELNLNTFKAVHLSADSKLDYGKIVNLMSILKENKIKNLNLDIEKF</sequence>
<comment type="similarity">
    <text evidence="2 7">Belongs to the ExbD/TolR family.</text>
</comment>
<keyword evidence="4 7" id="KW-0812">Transmembrane</keyword>
<organism evidence="10">
    <name type="scientific">Campylobacter ureolyticus</name>
    <dbReference type="NCBI Taxonomy" id="827"/>
    <lineage>
        <taxon>Bacteria</taxon>
        <taxon>Pseudomonadati</taxon>
        <taxon>Campylobacterota</taxon>
        <taxon>Epsilonproteobacteria</taxon>
        <taxon>Campylobacterales</taxon>
        <taxon>Campylobacteraceae</taxon>
        <taxon>Campylobacter</taxon>
    </lineage>
</organism>
<evidence type="ECO:0000256" key="8">
    <source>
        <dbReference type="SAM" id="Phobius"/>
    </source>
</evidence>
<evidence type="ECO:0000256" key="2">
    <source>
        <dbReference type="ARBA" id="ARBA00005811"/>
    </source>
</evidence>
<keyword evidence="7" id="KW-0813">Transport</keyword>
<accession>A0A6N2TAI1</accession>
<evidence type="ECO:0000256" key="5">
    <source>
        <dbReference type="ARBA" id="ARBA00022989"/>
    </source>
</evidence>
<dbReference type="RefSeq" id="WP_156847521.1">
    <property type="nucleotide sequence ID" value="NZ_CACRSK010000006.1"/>
</dbReference>